<organism evidence="1 2">
    <name type="scientific">Lactiplantibacillus songbeiensis</name>
    <dbReference type="NCBI Taxonomy" id="2559920"/>
    <lineage>
        <taxon>Bacteria</taxon>
        <taxon>Bacillati</taxon>
        <taxon>Bacillota</taxon>
        <taxon>Bacilli</taxon>
        <taxon>Lactobacillales</taxon>
        <taxon>Lactobacillaceae</taxon>
        <taxon>Lactiplantibacillus</taxon>
    </lineage>
</organism>
<evidence type="ECO:0000313" key="1">
    <source>
        <dbReference type="EMBL" id="MFD1421837.1"/>
    </source>
</evidence>
<name>A0ABW4C538_9LACO</name>
<dbReference type="Gene3D" id="3.30.2310.40">
    <property type="match status" value="1"/>
</dbReference>
<gene>
    <name evidence="1" type="ORF">ACFQ5L_12895</name>
</gene>
<reference evidence="2" key="1">
    <citation type="journal article" date="2019" name="Int. J. Syst. Evol. Microbiol.">
        <title>The Global Catalogue of Microorganisms (GCM) 10K type strain sequencing project: providing services to taxonomists for standard genome sequencing and annotation.</title>
        <authorList>
            <consortium name="The Broad Institute Genomics Platform"/>
            <consortium name="The Broad Institute Genome Sequencing Center for Infectious Disease"/>
            <person name="Wu L."/>
            <person name="Ma J."/>
        </authorList>
    </citation>
    <scope>NUCLEOTIDE SEQUENCE [LARGE SCALE GENOMIC DNA]</scope>
    <source>
        <strain evidence="2">CCM 8931</strain>
    </source>
</reference>
<dbReference type="InterPro" id="IPR038493">
    <property type="entry name" value="MqsR_sf"/>
</dbReference>
<proteinExistence type="predicted"/>
<dbReference type="Pfam" id="PF15723">
    <property type="entry name" value="MqsR_toxin"/>
    <property type="match status" value="1"/>
</dbReference>
<comment type="caution">
    <text evidence="1">The sequence shown here is derived from an EMBL/GenBank/DDBJ whole genome shotgun (WGS) entry which is preliminary data.</text>
</comment>
<dbReference type="RefSeq" id="WP_137633895.1">
    <property type="nucleotide sequence ID" value="NZ_BJDL01000003.1"/>
</dbReference>
<keyword evidence="2" id="KW-1185">Reference proteome</keyword>
<sequence>MNKYEALARLKYLVSVNQFTMVTRRSMQATAVTRSMAKIIVQQLQVEDFKKYELDRDRPGTYLWVFKTEYGDTYYLKFKFLDKSVKFISFHLSN</sequence>
<dbReference type="EMBL" id="JBHTOJ010000046">
    <property type="protein sequence ID" value="MFD1421837.1"/>
    <property type="molecule type" value="Genomic_DNA"/>
</dbReference>
<protein>
    <submittedName>
        <fullName evidence="1">Type II toxin-antitoxin system MqsR family toxin</fullName>
    </submittedName>
</protein>
<dbReference type="InterPro" id="IPR031451">
    <property type="entry name" value="MqsR_toxin"/>
</dbReference>
<evidence type="ECO:0000313" key="2">
    <source>
        <dbReference type="Proteomes" id="UP001597188"/>
    </source>
</evidence>
<dbReference type="Proteomes" id="UP001597188">
    <property type="component" value="Unassembled WGS sequence"/>
</dbReference>
<accession>A0ABW4C538</accession>